<dbReference type="GO" id="GO:0016787">
    <property type="term" value="F:hydrolase activity"/>
    <property type="evidence" value="ECO:0007669"/>
    <property type="project" value="UniProtKB-ARBA"/>
</dbReference>
<dbReference type="OrthoDB" id="8580666at2"/>
<evidence type="ECO:0000313" key="1">
    <source>
        <dbReference type="EMBL" id="RBP44329.1"/>
    </source>
</evidence>
<dbReference type="Gene3D" id="3.40.720.10">
    <property type="entry name" value="Alkaline Phosphatase, subunit A"/>
    <property type="match status" value="1"/>
</dbReference>
<evidence type="ECO:0000313" key="2">
    <source>
        <dbReference type="Proteomes" id="UP000253426"/>
    </source>
</evidence>
<comment type="caution">
    <text evidence="1">The sequence shown here is derived from an EMBL/GenBank/DDBJ whole genome shotgun (WGS) entry which is preliminary data.</text>
</comment>
<dbReference type="PANTHER" id="PTHR10151">
    <property type="entry name" value="ECTONUCLEOTIDE PYROPHOSPHATASE/PHOSPHODIESTERASE"/>
    <property type="match status" value="1"/>
</dbReference>
<dbReference type="Pfam" id="PF01663">
    <property type="entry name" value="Phosphodiest"/>
    <property type="match status" value="1"/>
</dbReference>
<dbReference type="RefSeq" id="WP_113958746.1">
    <property type="nucleotide sequence ID" value="NZ_QNRR01000004.1"/>
</dbReference>
<keyword evidence="2" id="KW-1185">Reference proteome</keyword>
<sequence length="466" mass="53491">MQRTAILNVVGLTPRLICEATPNIRAFMERNRIARVQPGLPAVTCTMQSTYLTGRLPRDHGIVGNGWYDREYSEHRFWKQSNNLVSGEKLWEALRRVDPEFTCAKLFWWYNMYSSADFSITPRPLYPADGRKVFDVHTQPMGMRERIKKDLGSFPFPHFWGPASSIKSTAWIAQSAKWVEERCWPSLNLVYLPHLDYDLQRYGPDMEKVTTALKEIDDVVGDLITFFENRSIKVILLSEYGITEVDRPVHLNRVFREKGWLSIKNELGRETLDLGGSKVVMIPDHQVAHIYLNDPSIAPEVIEVLQNTPGVQQILGKQEKFFAGLDHYRSGDLVVVSDFRSWFTYYYWENDKLAPDFARCVDIHRKPGYDPVELFLDPKIKRPKLKLGLKLAAKTMRLRTLFDVIPLDATLVKGSHGRVPDDTQDWPVLIGDLPKLPRSMSVSAHEVFGHLYEHCARGSGYGRVGV</sequence>
<organism evidence="1 2">
    <name type="scientific">Roseimicrobium gellanilyticum</name>
    <dbReference type="NCBI Taxonomy" id="748857"/>
    <lineage>
        <taxon>Bacteria</taxon>
        <taxon>Pseudomonadati</taxon>
        <taxon>Verrucomicrobiota</taxon>
        <taxon>Verrucomicrobiia</taxon>
        <taxon>Verrucomicrobiales</taxon>
        <taxon>Verrucomicrobiaceae</taxon>
        <taxon>Roseimicrobium</taxon>
    </lineage>
</organism>
<gene>
    <name evidence="1" type="ORF">DES53_104148</name>
</gene>
<dbReference type="InterPro" id="IPR017850">
    <property type="entry name" value="Alkaline_phosphatase_core_sf"/>
</dbReference>
<dbReference type="AlphaFoldDB" id="A0A366HMG0"/>
<dbReference type="Proteomes" id="UP000253426">
    <property type="component" value="Unassembled WGS sequence"/>
</dbReference>
<accession>A0A366HMG0</accession>
<protein>
    <submittedName>
        <fullName evidence="1">Putative AlkP superfamily pyrophosphatase or phosphodiesterase</fullName>
    </submittedName>
</protein>
<dbReference type="InterPro" id="IPR002591">
    <property type="entry name" value="Phosphodiest/P_Trfase"/>
</dbReference>
<name>A0A366HMG0_9BACT</name>
<dbReference type="PANTHER" id="PTHR10151:SF120">
    <property type="entry name" value="BIS(5'-ADENOSYL)-TRIPHOSPHATASE"/>
    <property type="match status" value="1"/>
</dbReference>
<reference evidence="1 2" key="1">
    <citation type="submission" date="2018-06" db="EMBL/GenBank/DDBJ databases">
        <title>Genomic Encyclopedia of Type Strains, Phase IV (KMG-IV): sequencing the most valuable type-strain genomes for metagenomic binning, comparative biology and taxonomic classification.</title>
        <authorList>
            <person name="Goeker M."/>
        </authorList>
    </citation>
    <scope>NUCLEOTIDE SEQUENCE [LARGE SCALE GENOMIC DNA]</scope>
    <source>
        <strain evidence="1 2">DSM 25532</strain>
    </source>
</reference>
<dbReference type="SUPFAM" id="SSF53649">
    <property type="entry name" value="Alkaline phosphatase-like"/>
    <property type="match status" value="1"/>
</dbReference>
<proteinExistence type="predicted"/>
<dbReference type="EMBL" id="QNRR01000004">
    <property type="protein sequence ID" value="RBP44329.1"/>
    <property type="molecule type" value="Genomic_DNA"/>
</dbReference>